<keyword evidence="2" id="KW-0328">Glycosyltransferase</keyword>
<feature type="domain" description="Glycoside hydrolase family 65 central catalytic" evidence="7">
    <location>
        <begin position="318"/>
        <end position="679"/>
    </location>
</feature>
<dbReference type="InterPro" id="IPR005195">
    <property type="entry name" value="Glyco_hydro_65_M"/>
</dbReference>
<evidence type="ECO:0000313" key="10">
    <source>
        <dbReference type="EMBL" id="TDT68058.1"/>
    </source>
</evidence>
<proteinExistence type="inferred from homology"/>
<dbReference type="InterPro" id="IPR008928">
    <property type="entry name" value="6-hairpin_glycosidase_sf"/>
</dbReference>
<evidence type="ECO:0000259" key="8">
    <source>
        <dbReference type="Pfam" id="PF03633"/>
    </source>
</evidence>
<keyword evidence="6" id="KW-0175">Coiled coil</keyword>
<dbReference type="GO" id="GO:0005975">
    <property type="term" value="P:carbohydrate metabolic process"/>
    <property type="evidence" value="ECO:0007669"/>
    <property type="project" value="InterPro"/>
</dbReference>
<dbReference type="InterPro" id="IPR011013">
    <property type="entry name" value="Gal_mutarotase_sf_dom"/>
</dbReference>
<dbReference type="InterPro" id="IPR017045">
    <property type="entry name" value="Malt_Pase/Glycosyl_Hdrlase"/>
</dbReference>
<dbReference type="InterPro" id="IPR005194">
    <property type="entry name" value="Glyco_hydro_65_C"/>
</dbReference>
<dbReference type="Pfam" id="PF03636">
    <property type="entry name" value="Glyco_hydro_65N"/>
    <property type="match status" value="1"/>
</dbReference>
<comment type="caution">
    <text evidence="10">The sequence shown here is derived from an EMBL/GenBank/DDBJ whole genome shotgun (WGS) entry which is preliminary data.</text>
</comment>
<sequence length="750" mass="88172">MLNWSIVKENFDKENFMLNETLFHLANGYLGVRDSFEEDFRGKLKTVRGIYINGFYETEDIQYGEKLYGYAEYSQSILNITDVQTILLNIDGEEFSILQGKIKKFKNELNLKEGYVKREILWKSNSGKELKIDIKRIVSFTREELFIIQYNITPLNFSGEIEITSLIDGNVSNITASDDPRIGTANAKHLDVVKCEVKENIGIIENKTKHSNMSVITSCIHEVNKKNQLNIEKEHDKINFKFSLEVKENEKVEFVKYSVFTDSLRYENNYTENLKILNEVIKNGKEFYIEAQKVYLNEFWKTSDIIIDGDEKLQEGLRYNLYQLLQSVGKDMYTNIAAKGISGEGYEGHYFWDTDIYILPFFMFTNSFLAKNLLMYRYNTLEKARNRAKMMGHKKGALYPWRTINGDECSAFFPAGTAQYHINTDIAYSFIQYYLITEDKEFMQNYGAEVLFETARVMFDIGHFNREGKFVINDVTGPDEYTCIVNNNYYTNIMAKYLFENTKLAWEILKENKEQFKKLKNKIEINEEEIKEFERAKENMYLPFDEKLHIHPQDDSFLNKKVWDFKNTPKENYPLLLHYHPLTLYRYQVCKQADTILAHFLREEETTLDIIKNDFEYYEKITTHDSSLSTCIFSIMASRLRLKEKAYDYFINNARLDLDDLHHNTKNGIHTAAMGGSWMGVVFGFVGMRIKNNNLHFNPLLPDNINKIKFKINFKHRELEIILNKEKLDIKLISGDKIDVYIDNNKTTIE</sequence>
<feature type="active site" description="Proton donor" evidence="4">
    <location>
        <position position="480"/>
    </location>
</feature>
<feature type="binding site" evidence="5">
    <location>
        <begin position="591"/>
        <end position="592"/>
    </location>
    <ligand>
        <name>substrate</name>
    </ligand>
</feature>
<dbReference type="PANTHER" id="PTHR11051:SF8">
    <property type="entry name" value="PROTEIN-GLUCOSYLGALACTOSYLHYDROXYLYSINE GLUCOSIDASE"/>
    <property type="match status" value="1"/>
</dbReference>
<evidence type="ECO:0000259" key="9">
    <source>
        <dbReference type="Pfam" id="PF03636"/>
    </source>
</evidence>
<dbReference type="PANTHER" id="PTHR11051">
    <property type="entry name" value="GLYCOSYL HYDROLASE-RELATED"/>
    <property type="match status" value="1"/>
</dbReference>
<dbReference type="Proteomes" id="UP000294678">
    <property type="component" value="Unassembled WGS sequence"/>
</dbReference>
<feature type="binding site" evidence="5">
    <location>
        <begin position="352"/>
        <end position="353"/>
    </location>
    <ligand>
        <name>substrate</name>
    </ligand>
</feature>
<dbReference type="Pfam" id="PF03633">
    <property type="entry name" value="Glyco_hydro_65C"/>
    <property type="match status" value="1"/>
</dbReference>
<dbReference type="Pfam" id="PF03632">
    <property type="entry name" value="Glyco_hydro_65m"/>
    <property type="match status" value="1"/>
</dbReference>
<dbReference type="Gene3D" id="1.50.10.10">
    <property type="match status" value="1"/>
</dbReference>
<keyword evidence="3" id="KW-0808">Transferase</keyword>
<evidence type="ECO:0000256" key="6">
    <source>
        <dbReference type="SAM" id="Coils"/>
    </source>
</evidence>
<reference evidence="10 11" key="1">
    <citation type="submission" date="2019-03" db="EMBL/GenBank/DDBJ databases">
        <title>Genomic Encyclopedia of Type Strains, Phase IV (KMG-IV): sequencing the most valuable type-strain genomes for metagenomic binning, comparative biology and taxonomic classification.</title>
        <authorList>
            <person name="Goeker M."/>
        </authorList>
    </citation>
    <scope>NUCLEOTIDE SEQUENCE [LARGE SCALE GENOMIC DNA]</scope>
    <source>
        <strain evidence="10 11">DSM 100055</strain>
    </source>
</reference>
<evidence type="ECO:0000256" key="4">
    <source>
        <dbReference type="PIRSR" id="PIRSR036289-50"/>
    </source>
</evidence>
<evidence type="ECO:0000256" key="3">
    <source>
        <dbReference type="ARBA" id="ARBA00022679"/>
    </source>
</evidence>
<organism evidence="10 11">
    <name type="scientific">Hypnocyclicus thermotrophus</name>
    <dbReference type="NCBI Taxonomy" id="1627895"/>
    <lineage>
        <taxon>Bacteria</taxon>
        <taxon>Fusobacteriati</taxon>
        <taxon>Fusobacteriota</taxon>
        <taxon>Fusobacteriia</taxon>
        <taxon>Fusobacteriales</taxon>
        <taxon>Fusobacteriaceae</taxon>
        <taxon>Hypnocyclicus</taxon>
    </lineage>
</organism>
<dbReference type="AlphaFoldDB" id="A0AA46I514"/>
<dbReference type="InterPro" id="IPR037018">
    <property type="entry name" value="GH65_N"/>
</dbReference>
<feature type="domain" description="Glycoside hydrolase family 65 N-terminal" evidence="9">
    <location>
        <begin position="8"/>
        <end position="261"/>
    </location>
</feature>
<name>A0AA46I514_9FUSO</name>
<evidence type="ECO:0000256" key="1">
    <source>
        <dbReference type="ARBA" id="ARBA00006768"/>
    </source>
</evidence>
<dbReference type="GO" id="GO:0016757">
    <property type="term" value="F:glycosyltransferase activity"/>
    <property type="evidence" value="ECO:0007669"/>
    <property type="project" value="UniProtKB-KW"/>
</dbReference>
<dbReference type="InterPro" id="IPR012341">
    <property type="entry name" value="6hp_glycosidase-like_sf"/>
</dbReference>
<dbReference type="Gene3D" id="2.70.98.40">
    <property type="entry name" value="Glycoside hydrolase, family 65, N-terminal domain"/>
    <property type="match status" value="1"/>
</dbReference>
<evidence type="ECO:0000256" key="2">
    <source>
        <dbReference type="ARBA" id="ARBA00022676"/>
    </source>
</evidence>
<dbReference type="SUPFAM" id="SSF74650">
    <property type="entry name" value="Galactose mutarotase-like"/>
    <property type="match status" value="1"/>
</dbReference>
<dbReference type="GO" id="GO:0004553">
    <property type="term" value="F:hydrolase activity, hydrolyzing O-glycosyl compounds"/>
    <property type="evidence" value="ECO:0007669"/>
    <property type="project" value="TreeGrafter"/>
</dbReference>
<dbReference type="Gene3D" id="2.60.420.10">
    <property type="entry name" value="Maltose phosphorylase, domain 3"/>
    <property type="match status" value="1"/>
</dbReference>
<dbReference type="GO" id="GO:0030246">
    <property type="term" value="F:carbohydrate binding"/>
    <property type="evidence" value="ECO:0007669"/>
    <property type="project" value="InterPro"/>
</dbReference>
<dbReference type="PIRSF" id="PIRSF036289">
    <property type="entry name" value="Glycosyl_hydrolase_malt_phosph"/>
    <property type="match status" value="1"/>
</dbReference>
<dbReference type="RefSeq" id="WP_134113643.1">
    <property type="nucleotide sequence ID" value="NZ_SOBG01000008.1"/>
</dbReference>
<dbReference type="InterPro" id="IPR005196">
    <property type="entry name" value="Glyco_hydro_65_N"/>
</dbReference>
<protein>
    <submittedName>
        <fullName evidence="10">Alpha,alpha-trehalose phosphorylase</fullName>
    </submittedName>
</protein>
<accession>A0AA46I514</accession>
<gene>
    <name evidence="10" type="ORF">EV215_1779</name>
</gene>
<feature type="coiled-coil region" evidence="6">
    <location>
        <begin position="509"/>
        <end position="539"/>
    </location>
</feature>
<evidence type="ECO:0000256" key="5">
    <source>
        <dbReference type="PIRSR" id="PIRSR036289-51"/>
    </source>
</evidence>
<dbReference type="SUPFAM" id="SSF48208">
    <property type="entry name" value="Six-hairpin glycosidases"/>
    <property type="match status" value="1"/>
</dbReference>
<evidence type="ECO:0000313" key="11">
    <source>
        <dbReference type="Proteomes" id="UP000294678"/>
    </source>
</evidence>
<dbReference type="EMBL" id="SOBG01000008">
    <property type="protein sequence ID" value="TDT68058.1"/>
    <property type="molecule type" value="Genomic_DNA"/>
</dbReference>
<feature type="domain" description="Glycoside hydrolase family 65 C-terminal" evidence="8">
    <location>
        <begin position="688"/>
        <end position="748"/>
    </location>
</feature>
<comment type="similarity">
    <text evidence="1">Belongs to the glycosyl hydrolase 65 family.</text>
</comment>
<keyword evidence="11" id="KW-1185">Reference proteome</keyword>
<evidence type="ECO:0000259" key="7">
    <source>
        <dbReference type="Pfam" id="PF03632"/>
    </source>
</evidence>